<comment type="similarity">
    <text evidence="1">Belongs to the glycosyl hydrolase 16 family.</text>
</comment>
<sequence length="257" mass="30175">MRKKINYMKNLKSPKMYFIYSLLFATIISCSTELEDIPPVNNNRVIEFSGYEWLVRNTYEEKQGPGPNYFSDSEENVWVDAQGRLHLKVMQRDGKWYCAGLTLRRTFGFNKYVFYVDSRVDQLNENVVGGLFTYMNDEEEIDIEFSRWSDPENQNSQFAVQPSDIPGNKDRYDMDLEGSDLSTHFFDWQADKIEFASYKGHTLTPETEDIISTWTYTGDNVPPDSYEKVKINLWLFRGNPPTDNQEAEMIINRVEIY</sequence>
<gene>
    <name evidence="3" type="ORF">MQE35_03675</name>
</gene>
<keyword evidence="3" id="KW-0378">Hydrolase</keyword>
<feature type="domain" description="GH16" evidence="2">
    <location>
        <begin position="32"/>
        <end position="257"/>
    </location>
</feature>
<dbReference type="InterPro" id="IPR000757">
    <property type="entry name" value="Beta-glucanase-like"/>
</dbReference>
<proteinExistence type="inferred from homology"/>
<dbReference type="CDD" id="cd00413">
    <property type="entry name" value="Glyco_hydrolase_16"/>
    <property type="match status" value="1"/>
</dbReference>
<dbReference type="GO" id="GO:0004553">
    <property type="term" value="F:hydrolase activity, hydrolyzing O-glycosyl compounds"/>
    <property type="evidence" value="ECO:0007669"/>
    <property type="project" value="InterPro"/>
</dbReference>
<dbReference type="InterPro" id="IPR013320">
    <property type="entry name" value="ConA-like_dom_sf"/>
</dbReference>
<dbReference type="Proteomes" id="UP000831290">
    <property type="component" value="Chromosome"/>
</dbReference>
<keyword evidence="4" id="KW-1185">Reference proteome</keyword>
<organism evidence="3 4">
    <name type="scientific">Abyssalbus ytuae</name>
    <dbReference type="NCBI Taxonomy" id="2926907"/>
    <lineage>
        <taxon>Bacteria</taxon>
        <taxon>Pseudomonadati</taxon>
        <taxon>Bacteroidota</taxon>
        <taxon>Flavobacteriia</taxon>
        <taxon>Flavobacteriales</taxon>
        <taxon>Flavobacteriaceae</taxon>
        <taxon>Abyssalbus</taxon>
    </lineage>
</organism>
<evidence type="ECO:0000259" key="2">
    <source>
        <dbReference type="PROSITE" id="PS51762"/>
    </source>
</evidence>
<protein>
    <submittedName>
        <fullName evidence="3">Glycoside hydrolase family 16 protein</fullName>
    </submittedName>
</protein>
<dbReference type="PROSITE" id="PS51257">
    <property type="entry name" value="PROKAR_LIPOPROTEIN"/>
    <property type="match status" value="1"/>
</dbReference>
<dbReference type="Gene3D" id="2.60.120.200">
    <property type="match status" value="1"/>
</dbReference>
<dbReference type="GO" id="GO:0005975">
    <property type="term" value="P:carbohydrate metabolic process"/>
    <property type="evidence" value="ECO:0007669"/>
    <property type="project" value="InterPro"/>
</dbReference>
<dbReference type="SUPFAM" id="SSF49899">
    <property type="entry name" value="Concanavalin A-like lectins/glucanases"/>
    <property type="match status" value="1"/>
</dbReference>
<dbReference type="AlphaFoldDB" id="A0A9E6ZPB0"/>
<evidence type="ECO:0000256" key="1">
    <source>
        <dbReference type="ARBA" id="ARBA00006865"/>
    </source>
</evidence>
<accession>A0A9E6ZPB0</accession>
<evidence type="ECO:0000313" key="4">
    <source>
        <dbReference type="Proteomes" id="UP000831290"/>
    </source>
</evidence>
<name>A0A9E6ZPB0_9FLAO</name>
<dbReference type="EMBL" id="CP094358">
    <property type="protein sequence ID" value="UOB18394.1"/>
    <property type="molecule type" value="Genomic_DNA"/>
</dbReference>
<dbReference type="RefSeq" id="WP_255844585.1">
    <property type="nucleotide sequence ID" value="NZ_CP094358.1"/>
</dbReference>
<evidence type="ECO:0000313" key="3">
    <source>
        <dbReference type="EMBL" id="UOB18394.1"/>
    </source>
</evidence>
<reference evidence="3" key="1">
    <citation type="submission" date="2022-03" db="EMBL/GenBank/DDBJ databases">
        <title>Description of Abyssus ytuae gen. nov., sp. nov., a novel member of the family Flavobacteriaceae isolated from the sediment of Mariana Trench.</title>
        <authorList>
            <person name="Zhang J."/>
            <person name="Xu X."/>
        </authorList>
    </citation>
    <scope>NUCLEOTIDE SEQUENCE</scope>
    <source>
        <strain evidence="3">MT3330</strain>
    </source>
</reference>
<dbReference type="PROSITE" id="PS51762">
    <property type="entry name" value="GH16_2"/>
    <property type="match status" value="1"/>
</dbReference>
<dbReference type="KEGG" id="fbm:MQE35_03675"/>